<keyword evidence="2" id="KW-1185">Reference proteome</keyword>
<organism evidence="1 2">
    <name type="scientific">Smallanthus sonchifolius</name>
    <dbReference type="NCBI Taxonomy" id="185202"/>
    <lineage>
        <taxon>Eukaryota</taxon>
        <taxon>Viridiplantae</taxon>
        <taxon>Streptophyta</taxon>
        <taxon>Embryophyta</taxon>
        <taxon>Tracheophyta</taxon>
        <taxon>Spermatophyta</taxon>
        <taxon>Magnoliopsida</taxon>
        <taxon>eudicotyledons</taxon>
        <taxon>Gunneridae</taxon>
        <taxon>Pentapetalae</taxon>
        <taxon>asterids</taxon>
        <taxon>campanulids</taxon>
        <taxon>Asterales</taxon>
        <taxon>Asteraceae</taxon>
        <taxon>Asteroideae</taxon>
        <taxon>Heliantheae alliance</taxon>
        <taxon>Millerieae</taxon>
        <taxon>Smallanthus</taxon>
    </lineage>
</organism>
<dbReference type="Proteomes" id="UP001056120">
    <property type="component" value="Linkage Group LG20"/>
</dbReference>
<name>A0ACB9D8A7_9ASTR</name>
<evidence type="ECO:0000313" key="2">
    <source>
        <dbReference type="Proteomes" id="UP001056120"/>
    </source>
</evidence>
<evidence type="ECO:0000313" key="1">
    <source>
        <dbReference type="EMBL" id="KAI3742750.1"/>
    </source>
</evidence>
<proteinExistence type="predicted"/>
<reference evidence="1 2" key="2">
    <citation type="journal article" date="2022" name="Mol. Ecol. Resour.">
        <title>The genomes of chicory, endive, great burdock and yacon provide insights into Asteraceae paleo-polyploidization history and plant inulin production.</title>
        <authorList>
            <person name="Fan W."/>
            <person name="Wang S."/>
            <person name="Wang H."/>
            <person name="Wang A."/>
            <person name="Jiang F."/>
            <person name="Liu H."/>
            <person name="Zhao H."/>
            <person name="Xu D."/>
            <person name="Zhang Y."/>
        </authorList>
    </citation>
    <scope>NUCLEOTIDE SEQUENCE [LARGE SCALE GENOMIC DNA]</scope>
    <source>
        <strain evidence="2">cv. Yunnan</strain>
        <tissue evidence="1">Leaves</tissue>
    </source>
</reference>
<dbReference type="EMBL" id="CM042037">
    <property type="protein sequence ID" value="KAI3742750.1"/>
    <property type="molecule type" value="Genomic_DNA"/>
</dbReference>
<gene>
    <name evidence="1" type="ORF">L1987_60444</name>
</gene>
<protein>
    <submittedName>
        <fullName evidence="1">Uncharacterized protein</fullName>
    </submittedName>
</protein>
<accession>A0ACB9D8A7</accession>
<sequence>MNEFNHVYRWLFYMVTVLISEATTQADLIFQTNGCFRRSGWRWLSDMGAVGEDDLRTQRRKEVVVGFPVEGKKENEGVVISSKLQLTRVDDRLFGEGWGRRKTQ</sequence>
<comment type="caution">
    <text evidence="1">The sequence shown here is derived from an EMBL/GenBank/DDBJ whole genome shotgun (WGS) entry which is preliminary data.</text>
</comment>
<reference evidence="2" key="1">
    <citation type="journal article" date="2022" name="Mol. Ecol. Resour.">
        <title>The genomes of chicory, endive, great burdock and yacon provide insights into Asteraceae palaeo-polyploidization history and plant inulin production.</title>
        <authorList>
            <person name="Fan W."/>
            <person name="Wang S."/>
            <person name="Wang H."/>
            <person name="Wang A."/>
            <person name="Jiang F."/>
            <person name="Liu H."/>
            <person name="Zhao H."/>
            <person name="Xu D."/>
            <person name="Zhang Y."/>
        </authorList>
    </citation>
    <scope>NUCLEOTIDE SEQUENCE [LARGE SCALE GENOMIC DNA]</scope>
    <source>
        <strain evidence="2">cv. Yunnan</strain>
    </source>
</reference>